<feature type="region of interest" description="Disordered" evidence="1">
    <location>
        <begin position="1"/>
        <end position="49"/>
    </location>
</feature>
<comment type="caution">
    <text evidence="2">The sequence shown here is derived from an EMBL/GenBank/DDBJ whole genome shotgun (WGS) entry which is preliminary data.</text>
</comment>
<organism evidence="2 3">
    <name type="scientific">Seminavis robusta</name>
    <dbReference type="NCBI Taxonomy" id="568900"/>
    <lineage>
        <taxon>Eukaryota</taxon>
        <taxon>Sar</taxon>
        <taxon>Stramenopiles</taxon>
        <taxon>Ochrophyta</taxon>
        <taxon>Bacillariophyta</taxon>
        <taxon>Bacillariophyceae</taxon>
        <taxon>Bacillariophycidae</taxon>
        <taxon>Naviculales</taxon>
        <taxon>Naviculaceae</taxon>
        <taxon>Seminavis</taxon>
    </lineage>
</organism>
<evidence type="ECO:0000313" key="3">
    <source>
        <dbReference type="Proteomes" id="UP001153069"/>
    </source>
</evidence>
<name>A0A9N8E3S5_9STRA</name>
<dbReference type="Pfam" id="PF09495">
    <property type="entry name" value="DUF2462"/>
    <property type="match status" value="1"/>
</dbReference>
<dbReference type="EMBL" id="CAICTM010000620">
    <property type="protein sequence ID" value="CAB9513903.1"/>
    <property type="molecule type" value="Genomic_DNA"/>
</dbReference>
<evidence type="ECO:0000256" key="1">
    <source>
        <dbReference type="SAM" id="MobiDB-lite"/>
    </source>
</evidence>
<reference evidence="2" key="1">
    <citation type="submission" date="2020-06" db="EMBL/GenBank/DDBJ databases">
        <authorList>
            <consortium name="Plant Systems Biology data submission"/>
        </authorList>
    </citation>
    <scope>NUCLEOTIDE SEQUENCE</scope>
    <source>
        <strain evidence="2">D6</strain>
    </source>
</reference>
<accession>A0A9N8E3S5</accession>
<sequence length="125" mass="13864">MAQGSSMKLKKTPKSGGSQKRKVVRSKTMTKGRKGRNARRTHAVNAAKPEVALSKQINKKNEAYVAAKAVASGDKFFLKDISERGKSTHTQQVKARDKKQDKSQKLTGRLKSQIQQLQKGTKTKK</sequence>
<dbReference type="AlphaFoldDB" id="A0A9N8E3S5"/>
<dbReference type="Proteomes" id="UP001153069">
    <property type="component" value="Unassembled WGS sequence"/>
</dbReference>
<keyword evidence="3" id="KW-1185">Reference proteome</keyword>
<protein>
    <submittedName>
        <fullName evidence="2">Uncharacterized protein</fullName>
    </submittedName>
</protein>
<dbReference type="OrthoDB" id="45535at2759"/>
<feature type="compositionally biased region" description="Basic residues" evidence="1">
    <location>
        <begin position="8"/>
        <end position="42"/>
    </location>
</feature>
<feature type="compositionally biased region" description="Basic and acidic residues" evidence="1">
    <location>
        <begin position="94"/>
        <end position="104"/>
    </location>
</feature>
<gene>
    <name evidence="2" type="ORF">SEMRO_621_G176680.1</name>
</gene>
<feature type="compositionally biased region" description="Polar residues" evidence="1">
    <location>
        <begin position="110"/>
        <end position="125"/>
    </location>
</feature>
<evidence type="ECO:0000313" key="2">
    <source>
        <dbReference type="EMBL" id="CAB9513903.1"/>
    </source>
</evidence>
<proteinExistence type="predicted"/>
<dbReference type="InterPro" id="IPR019034">
    <property type="entry name" value="UPF0390"/>
</dbReference>
<feature type="region of interest" description="Disordered" evidence="1">
    <location>
        <begin position="83"/>
        <end position="125"/>
    </location>
</feature>